<dbReference type="GO" id="GO:0005975">
    <property type="term" value="P:carbohydrate metabolic process"/>
    <property type="evidence" value="ECO:0007669"/>
    <property type="project" value="InterPro"/>
</dbReference>
<dbReference type="GO" id="GO:0008422">
    <property type="term" value="F:beta-glucosidase activity"/>
    <property type="evidence" value="ECO:0007669"/>
    <property type="project" value="UniProtKB-ARBA"/>
</dbReference>
<sequence length="720" mass="81592">MDKMKQTEEIIEELLEQLTLDEKIGMIHGNGLFQTKGVERLHIPPLKMSDGPMGVRNEFEKDNWNSVGNTDDFVTYLPCNSALAATWNRKLAYRFGKVLGEETRGRGKDVILAPGINIIRSPACGRNFEYLSEDPYLTGQMAVPIIKGIQKSDVSACVKHFAVNNQETNRLCVDVEVEERTLHEIYLAAFKEAIMEGKSHAIMGAYNLLKGEHCCESEFLLHHILRQEWNYDGCIISDWGAVHDTKKAAKSGLDVEMSVTNNFDEYYMAEPLKKEILEGNIDESLINEKVRNILRLMERLHMLSGKRARGYYNIPKHQEEALAIARESIVLLKNENNRLPLCEDKIKKLLVIGENANKIHSNGGGSAEIKALYEISPLMGLKKRLGGNTEVIYVNGYYVEPKMEENDANWQETSLEDALLSNRNKEISLETKVIRDLYLKEAVEQAKRVDEVILFGGLNHDYDSEGIDRDDMKLPYDQDRLIQEVLKVNPNTVIVMVAGSPVEMGEWIKNSKAVMWSWYAGMEGGTALAEALFGDINPSGKLPVTFPNQLNDCPAHLIGEYPGGKKVSYREGIQVGYRYYDTHQMDTQFCFGYGLSYTEFAYKNLSIIANENEDVSITVSVETTNIGCVEGSEILQLYIASKNASVERPLKELKEFQKVLLKPNETKEVIFTLDRKAFGFYDVNTKQFKAESGRYEICIGSSSKDIRLQKIIELNNTYYY</sequence>
<dbReference type="InterPro" id="IPR019800">
    <property type="entry name" value="Glyco_hydro_3_AS"/>
</dbReference>
<evidence type="ECO:0000256" key="3">
    <source>
        <dbReference type="ARBA" id="ARBA00023277"/>
    </source>
</evidence>
<reference evidence="6 7" key="1">
    <citation type="submission" date="2018-05" db="EMBL/GenBank/DDBJ databases">
        <title>Genomic Encyclopedia of Type Strains, Phase IV (KMG-IV): sequencing the most valuable type-strain genomes for metagenomic binning, comparative biology and taxonomic classification.</title>
        <authorList>
            <person name="Goeker M."/>
        </authorList>
    </citation>
    <scope>NUCLEOTIDE SEQUENCE [LARGE SCALE GENOMIC DNA]</scope>
    <source>
        <strain evidence="6 7">DSM 28816</strain>
    </source>
</reference>
<dbReference type="Gene3D" id="3.20.20.300">
    <property type="entry name" value="Glycoside hydrolase, family 3, N-terminal domain"/>
    <property type="match status" value="1"/>
</dbReference>
<protein>
    <submittedName>
        <fullName evidence="6">Beta-glucosidase</fullName>
    </submittedName>
</protein>
<keyword evidence="3" id="KW-0119">Carbohydrate metabolism</keyword>
<dbReference type="Gene3D" id="2.60.40.10">
    <property type="entry name" value="Immunoglobulins"/>
    <property type="match status" value="1"/>
</dbReference>
<gene>
    <name evidence="6" type="ORF">C8E03_107109</name>
</gene>
<evidence type="ECO:0000256" key="2">
    <source>
        <dbReference type="ARBA" id="ARBA00022801"/>
    </source>
</evidence>
<dbReference type="RefSeq" id="WP_110291290.1">
    <property type="nucleotide sequence ID" value="NZ_QICS01000007.1"/>
</dbReference>
<dbReference type="SUPFAM" id="SSF52279">
    <property type="entry name" value="Beta-D-glucan exohydrolase, C-terminal domain"/>
    <property type="match status" value="1"/>
</dbReference>
<dbReference type="FunFam" id="2.60.40.10:FF:000495">
    <property type="entry name" value="Periplasmic beta-glucosidase"/>
    <property type="match status" value="1"/>
</dbReference>
<keyword evidence="2 4" id="KW-0378">Hydrolase</keyword>
<dbReference type="InterPro" id="IPR017853">
    <property type="entry name" value="GH"/>
</dbReference>
<evidence type="ECO:0000256" key="4">
    <source>
        <dbReference type="RuleBase" id="RU361161"/>
    </source>
</evidence>
<dbReference type="EMBL" id="QICS01000007">
    <property type="protein sequence ID" value="PXV89132.1"/>
    <property type="molecule type" value="Genomic_DNA"/>
</dbReference>
<dbReference type="PRINTS" id="PR00133">
    <property type="entry name" value="GLHYDRLASE3"/>
</dbReference>
<dbReference type="SMART" id="SM01217">
    <property type="entry name" value="Fn3_like"/>
    <property type="match status" value="1"/>
</dbReference>
<proteinExistence type="inferred from homology"/>
<dbReference type="Pfam" id="PF00933">
    <property type="entry name" value="Glyco_hydro_3"/>
    <property type="match status" value="1"/>
</dbReference>
<dbReference type="Gene3D" id="3.40.50.1700">
    <property type="entry name" value="Glycoside hydrolase family 3 C-terminal domain"/>
    <property type="match status" value="1"/>
</dbReference>
<dbReference type="InterPro" id="IPR013783">
    <property type="entry name" value="Ig-like_fold"/>
</dbReference>
<dbReference type="InterPro" id="IPR026891">
    <property type="entry name" value="Fn3-like"/>
</dbReference>
<dbReference type="AlphaFoldDB" id="A0A318EQE0"/>
<dbReference type="InterPro" id="IPR002772">
    <property type="entry name" value="Glyco_hydro_3_C"/>
</dbReference>
<dbReference type="InterPro" id="IPR036881">
    <property type="entry name" value="Glyco_hydro_3_C_sf"/>
</dbReference>
<dbReference type="PANTHER" id="PTHR42715">
    <property type="entry name" value="BETA-GLUCOSIDASE"/>
    <property type="match status" value="1"/>
</dbReference>
<dbReference type="SUPFAM" id="SSF51445">
    <property type="entry name" value="(Trans)glycosidases"/>
    <property type="match status" value="1"/>
</dbReference>
<dbReference type="PROSITE" id="PS00775">
    <property type="entry name" value="GLYCOSYL_HYDROL_F3"/>
    <property type="match status" value="1"/>
</dbReference>
<dbReference type="InterPro" id="IPR001764">
    <property type="entry name" value="Glyco_hydro_3_N"/>
</dbReference>
<name>A0A318EQE0_9FIRM</name>
<comment type="similarity">
    <text evidence="1 4">Belongs to the glycosyl hydrolase 3 family.</text>
</comment>
<dbReference type="InterPro" id="IPR036962">
    <property type="entry name" value="Glyco_hydro_3_N_sf"/>
</dbReference>
<evidence type="ECO:0000313" key="6">
    <source>
        <dbReference type="EMBL" id="PXV89132.1"/>
    </source>
</evidence>
<dbReference type="Proteomes" id="UP000247523">
    <property type="component" value="Unassembled WGS sequence"/>
</dbReference>
<dbReference type="Pfam" id="PF01915">
    <property type="entry name" value="Glyco_hydro_3_C"/>
    <property type="match status" value="1"/>
</dbReference>
<dbReference type="Pfam" id="PF14310">
    <property type="entry name" value="Fn3-like"/>
    <property type="match status" value="1"/>
</dbReference>
<dbReference type="InterPro" id="IPR050288">
    <property type="entry name" value="Cellulose_deg_GH3"/>
</dbReference>
<accession>A0A318EQE0</accession>
<dbReference type="PANTHER" id="PTHR42715:SF10">
    <property type="entry name" value="BETA-GLUCOSIDASE"/>
    <property type="match status" value="1"/>
</dbReference>
<feature type="domain" description="Fibronectin type III-like" evidence="5">
    <location>
        <begin position="633"/>
        <end position="703"/>
    </location>
</feature>
<organism evidence="6 7">
    <name type="scientific">Lachnotalea glycerini</name>
    <dbReference type="NCBI Taxonomy" id="1763509"/>
    <lineage>
        <taxon>Bacteria</taxon>
        <taxon>Bacillati</taxon>
        <taxon>Bacillota</taxon>
        <taxon>Clostridia</taxon>
        <taxon>Lachnospirales</taxon>
        <taxon>Lachnospiraceae</taxon>
        <taxon>Lachnotalea</taxon>
    </lineage>
</organism>
<evidence type="ECO:0000256" key="1">
    <source>
        <dbReference type="ARBA" id="ARBA00005336"/>
    </source>
</evidence>
<comment type="caution">
    <text evidence="6">The sequence shown here is derived from an EMBL/GenBank/DDBJ whole genome shotgun (WGS) entry which is preliminary data.</text>
</comment>
<evidence type="ECO:0000313" key="7">
    <source>
        <dbReference type="Proteomes" id="UP000247523"/>
    </source>
</evidence>
<keyword evidence="4" id="KW-0326">Glycosidase</keyword>
<evidence type="ECO:0000259" key="5">
    <source>
        <dbReference type="SMART" id="SM01217"/>
    </source>
</evidence>